<accession>A0A0C1R4I9</accession>
<proteinExistence type="predicted"/>
<comment type="caution">
    <text evidence="1">The sequence shown here is derived from an EMBL/GenBank/DDBJ whole genome shotgun (WGS) entry which is preliminary data.</text>
</comment>
<evidence type="ECO:0000313" key="1">
    <source>
        <dbReference type="EMBL" id="KIE07240.1"/>
    </source>
</evidence>
<protein>
    <submittedName>
        <fullName evidence="1">Uncharacterized protein</fullName>
    </submittedName>
</protein>
<dbReference type="OrthoDB" id="9874103at2"/>
<reference evidence="1" key="1">
    <citation type="journal article" date="2015" name="Genome Announc.">
        <title>Draft Genome Sequence of Tolypothrix boutellei Strain VB521301.</title>
        <authorList>
            <person name="Chandrababunaidu M.M."/>
            <person name="Singh D."/>
            <person name="Sen D."/>
            <person name="Bhan S."/>
            <person name="Das S."/>
            <person name="Gupta A."/>
            <person name="Adhikary S.P."/>
            <person name="Tripathy S."/>
        </authorList>
    </citation>
    <scope>NUCLEOTIDE SEQUENCE</scope>
    <source>
        <strain evidence="1">VB521301</strain>
    </source>
</reference>
<gene>
    <name evidence="1" type="ORF">DA73_0239555</name>
</gene>
<dbReference type="EMBL" id="JHEG02000059">
    <property type="protein sequence ID" value="KIE07240.1"/>
    <property type="molecule type" value="Genomic_DNA"/>
</dbReference>
<sequence>MKAIKNEKYLFPNTSHVFLKKKFFAVSIATFIFSISYANYNIKINPTIKAAKNSCQIWVKMNEKDKLTSIEEIKIGNYLYNSQLQSKREKFQDFFQKEKLQMV</sequence>
<dbReference type="AlphaFoldDB" id="A0A0C1R4I9"/>
<name>A0A0C1R4I9_9CYAN</name>
<organism evidence="1">
    <name type="scientific">Tolypothrix bouteillei VB521301</name>
    <dbReference type="NCBI Taxonomy" id="1479485"/>
    <lineage>
        <taxon>Bacteria</taxon>
        <taxon>Bacillati</taxon>
        <taxon>Cyanobacteriota</taxon>
        <taxon>Cyanophyceae</taxon>
        <taxon>Nostocales</taxon>
        <taxon>Tolypothrichaceae</taxon>
        <taxon>Tolypothrix</taxon>
    </lineage>
</organism>